<dbReference type="EnsemblPlants" id="evm.model.10.1273">
    <property type="protein sequence ID" value="cds.evm.model.10.1273"/>
    <property type="gene ID" value="evm.TU.10.1273"/>
</dbReference>
<dbReference type="AlphaFoldDB" id="A0A803QJ66"/>
<dbReference type="Proteomes" id="UP000596661">
    <property type="component" value="Unassembled WGS sequence"/>
</dbReference>
<name>A0A803QJ66_CANSA</name>
<sequence>MKVKGVAQPEATDYTAYLFLESRTDIDQKSKEESTTNAFTEIAPLLFPKMNSSREIVTMSPLLFLKEISSKKAVMNNLPYFPRRLRRGGNDKDSPSISNEDQE</sequence>
<accession>A0A803QJ66</accession>
<evidence type="ECO:0000313" key="3">
    <source>
        <dbReference type="Proteomes" id="UP000596661"/>
    </source>
</evidence>
<reference evidence="2" key="1">
    <citation type="submission" date="2021-03" db="UniProtKB">
        <authorList>
            <consortium name="EnsemblPlants"/>
        </authorList>
    </citation>
    <scope>IDENTIFICATION</scope>
</reference>
<evidence type="ECO:0000256" key="1">
    <source>
        <dbReference type="SAM" id="MobiDB-lite"/>
    </source>
</evidence>
<organism evidence="2 3">
    <name type="scientific">Cannabis sativa</name>
    <name type="common">Hemp</name>
    <name type="synonym">Marijuana</name>
    <dbReference type="NCBI Taxonomy" id="3483"/>
    <lineage>
        <taxon>Eukaryota</taxon>
        <taxon>Viridiplantae</taxon>
        <taxon>Streptophyta</taxon>
        <taxon>Embryophyta</taxon>
        <taxon>Tracheophyta</taxon>
        <taxon>Spermatophyta</taxon>
        <taxon>Magnoliopsida</taxon>
        <taxon>eudicotyledons</taxon>
        <taxon>Gunneridae</taxon>
        <taxon>Pentapetalae</taxon>
        <taxon>rosids</taxon>
        <taxon>fabids</taxon>
        <taxon>Rosales</taxon>
        <taxon>Cannabaceae</taxon>
        <taxon>Cannabis</taxon>
    </lineage>
</organism>
<keyword evidence="3" id="KW-1185">Reference proteome</keyword>
<proteinExistence type="predicted"/>
<protein>
    <submittedName>
        <fullName evidence="2">Uncharacterized protein</fullName>
    </submittedName>
</protein>
<dbReference type="Gramene" id="evm.model.10.1273">
    <property type="protein sequence ID" value="cds.evm.model.10.1273"/>
    <property type="gene ID" value="evm.TU.10.1273"/>
</dbReference>
<feature type="region of interest" description="Disordered" evidence="1">
    <location>
        <begin position="82"/>
        <end position="103"/>
    </location>
</feature>
<dbReference type="EMBL" id="UZAU01000821">
    <property type="status" value="NOT_ANNOTATED_CDS"/>
    <property type="molecule type" value="Genomic_DNA"/>
</dbReference>
<evidence type="ECO:0000313" key="2">
    <source>
        <dbReference type="EnsemblPlants" id="cds.evm.model.10.1273"/>
    </source>
</evidence>